<organism evidence="1 2">
    <name type="scientific">Mycena citricolor</name>
    <dbReference type="NCBI Taxonomy" id="2018698"/>
    <lineage>
        <taxon>Eukaryota</taxon>
        <taxon>Fungi</taxon>
        <taxon>Dikarya</taxon>
        <taxon>Basidiomycota</taxon>
        <taxon>Agaricomycotina</taxon>
        <taxon>Agaricomycetes</taxon>
        <taxon>Agaricomycetidae</taxon>
        <taxon>Agaricales</taxon>
        <taxon>Marasmiineae</taxon>
        <taxon>Mycenaceae</taxon>
        <taxon>Mycena</taxon>
    </lineage>
</organism>
<accession>A0AAD2HXL8</accession>
<dbReference type="EMBL" id="CAVNYO010000446">
    <property type="protein sequence ID" value="CAK5282092.1"/>
    <property type="molecule type" value="Genomic_DNA"/>
</dbReference>
<sequence>MAVECKSVTGHRIRSTISSIGTIRAWCSAGSTFGPERPGTSLLGFSIRSRTSPQGWASVGSGSCLWDANSLARA</sequence>
<reference evidence="1" key="1">
    <citation type="submission" date="2023-11" db="EMBL/GenBank/DDBJ databases">
        <authorList>
            <person name="De Vega J J."/>
            <person name="De Vega J J."/>
        </authorList>
    </citation>
    <scope>NUCLEOTIDE SEQUENCE</scope>
</reference>
<name>A0AAD2HXL8_9AGAR</name>
<evidence type="ECO:0000313" key="1">
    <source>
        <dbReference type="EMBL" id="CAK5282092.1"/>
    </source>
</evidence>
<keyword evidence="2" id="KW-1185">Reference proteome</keyword>
<evidence type="ECO:0000313" key="2">
    <source>
        <dbReference type="Proteomes" id="UP001295794"/>
    </source>
</evidence>
<gene>
    <name evidence="1" type="ORF">MYCIT1_LOCUS33549</name>
</gene>
<comment type="caution">
    <text evidence="1">The sequence shown here is derived from an EMBL/GenBank/DDBJ whole genome shotgun (WGS) entry which is preliminary data.</text>
</comment>
<proteinExistence type="predicted"/>
<protein>
    <submittedName>
        <fullName evidence="1">Uncharacterized protein</fullName>
    </submittedName>
</protein>
<dbReference type="AlphaFoldDB" id="A0AAD2HXL8"/>
<dbReference type="Proteomes" id="UP001295794">
    <property type="component" value="Unassembled WGS sequence"/>
</dbReference>